<feature type="binding site" evidence="9">
    <location>
        <position position="69"/>
    </location>
    <ligand>
        <name>4-amino-2-methyl-5-(diphosphooxymethyl)pyrimidine</name>
        <dbReference type="ChEBI" id="CHEBI:57841"/>
    </ligand>
</feature>
<proteinExistence type="inferred from homology"/>
<accession>A0AA45C4E9</accession>
<dbReference type="GO" id="GO:0004789">
    <property type="term" value="F:thiamine-phosphate diphosphorylase activity"/>
    <property type="evidence" value="ECO:0007669"/>
    <property type="project" value="UniProtKB-UniRule"/>
</dbReference>
<feature type="binding site" evidence="9">
    <location>
        <begin position="37"/>
        <end position="41"/>
    </location>
    <ligand>
        <name>4-amino-2-methyl-5-(diphosphooxymethyl)pyrimidine</name>
        <dbReference type="ChEBI" id="CHEBI:57841"/>
    </ligand>
</feature>
<evidence type="ECO:0000256" key="5">
    <source>
        <dbReference type="ARBA" id="ARBA00022977"/>
    </source>
</evidence>
<keyword evidence="3 9" id="KW-0479">Metal-binding</keyword>
<evidence type="ECO:0000313" key="14">
    <source>
        <dbReference type="Proteomes" id="UP000245921"/>
    </source>
</evidence>
<dbReference type="InterPro" id="IPR022998">
    <property type="entry name" value="ThiamineP_synth_TenI"/>
</dbReference>
<evidence type="ECO:0000256" key="6">
    <source>
        <dbReference type="ARBA" id="ARBA00047334"/>
    </source>
</evidence>
<comment type="cofactor">
    <cofactor evidence="9">
        <name>Mg(2+)</name>
        <dbReference type="ChEBI" id="CHEBI:18420"/>
    </cofactor>
    <text evidence="9">Binds 1 Mg(2+) ion per subunit.</text>
</comment>
<feature type="binding site" evidence="9">
    <location>
        <position position="107"/>
    </location>
    <ligand>
        <name>4-amino-2-methyl-5-(diphosphooxymethyl)pyrimidine</name>
        <dbReference type="ChEBI" id="CHEBI:57841"/>
    </ligand>
</feature>
<comment type="similarity">
    <text evidence="9 10">Belongs to the thiamine-phosphate synthase family.</text>
</comment>
<evidence type="ECO:0000256" key="1">
    <source>
        <dbReference type="ARBA" id="ARBA00005165"/>
    </source>
</evidence>
<organism evidence="13 14">
    <name type="scientific">Oceanotoga teriensis</name>
    <dbReference type="NCBI Taxonomy" id="515440"/>
    <lineage>
        <taxon>Bacteria</taxon>
        <taxon>Thermotogati</taxon>
        <taxon>Thermotogota</taxon>
        <taxon>Thermotogae</taxon>
        <taxon>Petrotogales</taxon>
        <taxon>Petrotogaceae</taxon>
        <taxon>Oceanotoga</taxon>
    </lineage>
</organism>
<evidence type="ECO:0000256" key="4">
    <source>
        <dbReference type="ARBA" id="ARBA00022842"/>
    </source>
</evidence>
<dbReference type="InterPro" id="IPR013785">
    <property type="entry name" value="Aldolase_TIM"/>
</dbReference>
<evidence type="ECO:0000313" key="13">
    <source>
        <dbReference type="EMBL" id="PWJ84365.1"/>
    </source>
</evidence>
<evidence type="ECO:0000259" key="12">
    <source>
        <dbReference type="Pfam" id="PF02581"/>
    </source>
</evidence>
<comment type="catalytic activity">
    <reaction evidence="6 9 10">
        <text>4-methyl-5-(2-phosphooxyethyl)-thiazole + 4-amino-2-methyl-5-(diphosphooxymethyl)pyrimidine + H(+) = thiamine phosphate + diphosphate</text>
        <dbReference type="Rhea" id="RHEA:22328"/>
        <dbReference type="ChEBI" id="CHEBI:15378"/>
        <dbReference type="ChEBI" id="CHEBI:33019"/>
        <dbReference type="ChEBI" id="CHEBI:37575"/>
        <dbReference type="ChEBI" id="CHEBI:57841"/>
        <dbReference type="ChEBI" id="CHEBI:58296"/>
        <dbReference type="EC" id="2.5.1.3"/>
    </reaction>
</comment>
<dbReference type="GO" id="GO:0000287">
    <property type="term" value="F:magnesium ion binding"/>
    <property type="evidence" value="ECO:0007669"/>
    <property type="project" value="UniProtKB-UniRule"/>
</dbReference>
<dbReference type="RefSeq" id="WP_109606735.1">
    <property type="nucleotide sequence ID" value="NZ_QGGI01000041.1"/>
</dbReference>
<dbReference type="AlphaFoldDB" id="A0AA45C4E9"/>
<dbReference type="SUPFAM" id="SSF51391">
    <property type="entry name" value="Thiamin phosphate synthase"/>
    <property type="match status" value="1"/>
</dbReference>
<feature type="binding site" evidence="9">
    <location>
        <begin position="183"/>
        <end position="184"/>
    </location>
    <ligand>
        <name>2-[(2R,5Z)-2-carboxy-4-methylthiazol-5(2H)-ylidene]ethyl phosphate</name>
        <dbReference type="ChEBI" id="CHEBI:62899"/>
    </ligand>
</feature>
<dbReference type="PANTHER" id="PTHR20857">
    <property type="entry name" value="THIAMINE-PHOSPHATE PYROPHOSPHORYLASE"/>
    <property type="match status" value="1"/>
</dbReference>
<comment type="catalytic activity">
    <reaction evidence="7 9 10">
        <text>2-(2-carboxy-4-methylthiazol-5-yl)ethyl phosphate + 4-amino-2-methyl-5-(diphosphooxymethyl)pyrimidine + 2 H(+) = thiamine phosphate + CO2 + diphosphate</text>
        <dbReference type="Rhea" id="RHEA:47848"/>
        <dbReference type="ChEBI" id="CHEBI:15378"/>
        <dbReference type="ChEBI" id="CHEBI:16526"/>
        <dbReference type="ChEBI" id="CHEBI:33019"/>
        <dbReference type="ChEBI" id="CHEBI:37575"/>
        <dbReference type="ChEBI" id="CHEBI:57841"/>
        <dbReference type="ChEBI" id="CHEBI:62890"/>
        <dbReference type="EC" id="2.5.1.3"/>
    </reaction>
</comment>
<feature type="binding site" evidence="9">
    <location>
        <begin position="133"/>
        <end position="135"/>
    </location>
    <ligand>
        <name>2-[(2R,5Z)-2-carboxy-4-methylthiazol-5(2H)-ylidene]ethyl phosphate</name>
        <dbReference type="ChEBI" id="CHEBI:62899"/>
    </ligand>
</feature>
<dbReference type="Proteomes" id="UP000245921">
    <property type="component" value="Unassembled WGS sequence"/>
</dbReference>
<evidence type="ECO:0000256" key="11">
    <source>
        <dbReference type="RuleBase" id="RU004253"/>
    </source>
</evidence>
<keyword evidence="5 9" id="KW-0784">Thiamine biosynthesis</keyword>
<dbReference type="CDD" id="cd00564">
    <property type="entry name" value="TMP_TenI"/>
    <property type="match status" value="1"/>
</dbReference>
<feature type="binding site" evidence="9">
    <location>
        <position position="163"/>
    </location>
    <ligand>
        <name>2-[(2R,5Z)-2-carboxy-4-methylthiazol-5(2H)-ylidene]ethyl phosphate</name>
        <dbReference type="ChEBI" id="CHEBI:62899"/>
    </ligand>
</feature>
<dbReference type="EMBL" id="QGGI01000041">
    <property type="protein sequence ID" value="PWJ84365.1"/>
    <property type="molecule type" value="Genomic_DNA"/>
</dbReference>
<dbReference type="FunFam" id="3.20.20.70:FF:000096">
    <property type="entry name" value="Thiamine-phosphate synthase"/>
    <property type="match status" value="1"/>
</dbReference>
<keyword evidence="4 9" id="KW-0460">Magnesium</keyword>
<dbReference type="EC" id="2.5.1.3" evidence="9"/>
<dbReference type="GO" id="GO:0005737">
    <property type="term" value="C:cytoplasm"/>
    <property type="evidence" value="ECO:0007669"/>
    <property type="project" value="TreeGrafter"/>
</dbReference>
<dbReference type="GO" id="GO:0009228">
    <property type="term" value="P:thiamine biosynthetic process"/>
    <property type="evidence" value="ECO:0007669"/>
    <property type="project" value="UniProtKB-KW"/>
</dbReference>
<feature type="binding site" evidence="9">
    <location>
        <position position="89"/>
    </location>
    <ligand>
        <name>Mg(2+)</name>
        <dbReference type="ChEBI" id="CHEBI:18420"/>
    </ligand>
</feature>
<protein>
    <recommendedName>
        <fullName evidence="9">Thiamine-phosphate synthase</fullName>
        <shortName evidence="9">TP synthase</shortName>
        <shortName evidence="9">TPS</shortName>
        <ecNumber evidence="9">2.5.1.3</ecNumber>
    </recommendedName>
    <alternativeName>
        <fullName evidence="9">Thiamine-phosphate pyrophosphorylase</fullName>
        <shortName evidence="9">TMP pyrophosphorylase</shortName>
        <shortName evidence="9">TMP-PPase</shortName>
    </alternativeName>
</protein>
<dbReference type="NCBIfam" id="TIGR00693">
    <property type="entry name" value="thiE"/>
    <property type="match status" value="1"/>
</dbReference>
<comment type="pathway">
    <text evidence="1 9 11">Cofactor biosynthesis; thiamine diphosphate biosynthesis; thiamine phosphate from 4-amino-2-methyl-5-diphosphomethylpyrimidine and 4-methyl-5-(2-phosphoethyl)-thiazole: step 1/1.</text>
</comment>
<evidence type="ECO:0000256" key="7">
    <source>
        <dbReference type="ARBA" id="ARBA00047851"/>
    </source>
</evidence>
<feature type="domain" description="Thiamine phosphate synthase/TenI" evidence="12">
    <location>
        <begin position="10"/>
        <end position="186"/>
    </location>
</feature>
<feature type="binding site" evidence="9">
    <location>
        <position position="70"/>
    </location>
    <ligand>
        <name>Mg(2+)</name>
        <dbReference type="ChEBI" id="CHEBI:18420"/>
    </ligand>
</feature>
<comment type="function">
    <text evidence="9">Condenses 4-methyl-5-(beta-hydroxyethyl)thiazole monophosphate (THZ-P) and 2-methyl-4-amino-5-hydroxymethyl pyrimidine pyrophosphate (HMP-PP) to form thiamine monophosphate (TMP).</text>
</comment>
<keyword evidence="2 9" id="KW-0808">Transferase</keyword>
<gene>
    <name evidence="9" type="primary">thiE</name>
    <name evidence="13" type="ORF">C7380_1413</name>
</gene>
<dbReference type="Pfam" id="PF02581">
    <property type="entry name" value="TMP-TENI"/>
    <property type="match status" value="1"/>
</dbReference>
<dbReference type="GO" id="GO:0009229">
    <property type="term" value="P:thiamine diphosphate biosynthetic process"/>
    <property type="evidence" value="ECO:0007669"/>
    <property type="project" value="UniProtKB-UniRule"/>
</dbReference>
<dbReference type="Gene3D" id="3.20.20.70">
    <property type="entry name" value="Aldolase class I"/>
    <property type="match status" value="1"/>
</dbReference>
<feature type="binding site" evidence="9">
    <location>
        <position position="136"/>
    </location>
    <ligand>
        <name>4-amino-2-methyl-5-(diphosphooxymethyl)pyrimidine</name>
        <dbReference type="ChEBI" id="CHEBI:57841"/>
    </ligand>
</feature>
<evidence type="ECO:0000256" key="2">
    <source>
        <dbReference type="ARBA" id="ARBA00022679"/>
    </source>
</evidence>
<dbReference type="HAMAP" id="MF_00097">
    <property type="entry name" value="TMP_synthase"/>
    <property type="match status" value="1"/>
</dbReference>
<evidence type="ECO:0000256" key="10">
    <source>
        <dbReference type="RuleBase" id="RU003826"/>
    </source>
</evidence>
<reference evidence="13 14" key="1">
    <citation type="submission" date="2018-05" db="EMBL/GenBank/DDBJ databases">
        <title>Genomic Encyclopedia of Type Strains, Phase IV (KMG-IV): sequencing the most valuable type-strain genomes for metagenomic binning, comparative biology and taxonomic classification.</title>
        <authorList>
            <person name="Goeker M."/>
        </authorList>
    </citation>
    <scope>NUCLEOTIDE SEQUENCE [LARGE SCALE GENOMIC DNA]</scope>
    <source>
        <strain evidence="13 14">DSM 24906</strain>
    </source>
</reference>
<dbReference type="PANTHER" id="PTHR20857:SF23">
    <property type="entry name" value="THIAMINE BIOSYNTHETIC BIFUNCTIONAL ENZYME"/>
    <property type="match status" value="1"/>
</dbReference>
<comment type="catalytic activity">
    <reaction evidence="8 9 10">
        <text>2-[(2R,5Z)-2-carboxy-4-methylthiazol-5(2H)-ylidene]ethyl phosphate + 4-amino-2-methyl-5-(diphosphooxymethyl)pyrimidine + 2 H(+) = thiamine phosphate + CO2 + diphosphate</text>
        <dbReference type="Rhea" id="RHEA:47844"/>
        <dbReference type="ChEBI" id="CHEBI:15378"/>
        <dbReference type="ChEBI" id="CHEBI:16526"/>
        <dbReference type="ChEBI" id="CHEBI:33019"/>
        <dbReference type="ChEBI" id="CHEBI:37575"/>
        <dbReference type="ChEBI" id="CHEBI:57841"/>
        <dbReference type="ChEBI" id="CHEBI:62899"/>
        <dbReference type="EC" id="2.5.1.3"/>
    </reaction>
</comment>
<evidence type="ECO:0000256" key="9">
    <source>
        <dbReference type="HAMAP-Rule" id="MF_00097"/>
    </source>
</evidence>
<name>A0AA45C4E9_9BACT</name>
<dbReference type="InterPro" id="IPR034291">
    <property type="entry name" value="TMP_synthase"/>
</dbReference>
<evidence type="ECO:0000256" key="8">
    <source>
        <dbReference type="ARBA" id="ARBA00047883"/>
    </source>
</evidence>
<comment type="caution">
    <text evidence="13">The sequence shown here is derived from an EMBL/GenBank/DDBJ whole genome shotgun (WGS) entry which is preliminary data.</text>
</comment>
<dbReference type="InterPro" id="IPR036206">
    <property type="entry name" value="ThiamineP_synth_sf"/>
</dbReference>
<evidence type="ECO:0000256" key="3">
    <source>
        <dbReference type="ARBA" id="ARBA00022723"/>
    </source>
</evidence>
<sequence length="208" mass="23111">MKFNKEILKLYMITDSNYMDERESVLKAVKSGATCVQYRAKNTDTKQMIEVAKDLKKICNHHNVPLIINDRLDIALAIQADGIHIGQDDMPIEIVKKYASNMIIGVSASNIEQALIAEKKGADYIGAGAVFSTQTKKDANYMGIESLKELMKKIKIPVAAIGGINLKNIKEVLKTNIDGVCIISALLCSKDIEKTTKEFLKIIEEEHI</sequence>
<keyword evidence="14" id="KW-1185">Reference proteome</keyword>